<evidence type="ECO:0000256" key="1">
    <source>
        <dbReference type="SAM" id="MobiDB-lite"/>
    </source>
</evidence>
<feature type="signal peptide" evidence="2">
    <location>
        <begin position="1"/>
        <end position="29"/>
    </location>
</feature>
<feature type="chain" id="PRO_5037644194" description="Putative amidase domain-containing protein" evidence="2">
    <location>
        <begin position="30"/>
        <end position="264"/>
    </location>
</feature>
<proteinExistence type="predicted"/>
<dbReference type="SUPFAM" id="SSF54001">
    <property type="entry name" value="Cysteine proteinases"/>
    <property type="match status" value="1"/>
</dbReference>
<dbReference type="RefSeq" id="WP_189902626.1">
    <property type="nucleotide sequence ID" value="NZ_BNBC01000020.1"/>
</dbReference>
<evidence type="ECO:0000256" key="2">
    <source>
        <dbReference type="SAM" id="SignalP"/>
    </source>
</evidence>
<reference evidence="4" key="1">
    <citation type="journal article" date="2014" name="Int. J. Syst. Evol. Microbiol.">
        <title>Complete genome sequence of Corynebacterium casei LMG S-19264T (=DSM 44701T), isolated from a smear-ripened cheese.</title>
        <authorList>
            <consortium name="US DOE Joint Genome Institute (JGI-PGF)"/>
            <person name="Walter F."/>
            <person name="Albersmeier A."/>
            <person name="Kalinowski J."/>
            <person name="Ruckert C."/>
        </authorList>
    </citation>
    <scope>NUCLEOTIDE SEQUENCE</scope>
    <source>
        <strain evidence="4">JCM 3302</strain>
    </source>
</reference>
<dbReference type="Pfam" id="PF12671">
    <property type="entry name" value="Amidase_6"/>
    <property type="match status" value="1"/>
</dbReference>
<feature type="domain" description="Putative amidase" evidence="3">
    <location>
        <begin position="112"/>
        <end position="230"/>
    </location>
</feature>
<dbReference type="PANTHER" id="PTHR40032">
    <property type="entry name" value="EXPORTED PROTEIN-RELATED"/>
    <property type="match status" value="1"/>
</dbReference>
<protein>
    <recommendedName>
        <fullName evidence="3">Putative amidase domain-containing protein</fullName>
    </recommendedName>
</protein>
<evidence type="ECO:0000313" key="4">
    <source>
        <dbReference type="EMBL" id="GHE82754.1"/>
    </source>
</evidence>
<dbReference type="EMBL" id="BNBC01000020">
    <property type="protein sequence ID" value="GHE82754.1"/>
    <property type="molecule type" value="Genomic_DNA"/>
</dbReference>
<sequence>MRNKLGRTITGAAVLALTATGVATGPADASTDVGDAASAVVPDAVWTANGWPAPSADPHLPDASGNIPADQEEAPQPLIDEGVYGPDTDSASASAEPTGPAAAASVISGNGTANWAYNNLDTKWEYRTDCANFVSKALYHGGGMQMRPGGRKADNAWWQGKYGFGKSWSWTSADYLRRHVTKWRNAATVPHEYNAKVGDLVFFKWKKEKVYNHVAIVSAMVQGHARIVQHGLKNETTLHEVIDRYSHTSNPIEKVTIVRPKTRK</sequence>
<feature type="compositionally biased region" description="Low complexity" evidence="1">
    <location>
        <begin position="90"/>
        <end position="104"/>
    </location>
</feature>
<evidence type="ECO:0000313" key="5">
    <source>
        <dbReference type="Proteomes" id="UP000641386"/>
    </source>
</evidence>
<reference evidence="4" key="2">
    <citation type="submission" date="2020-09" db="EMBL/GenBank/DDBJ databases">
        <authorList>
            <person name="Sun Q."/>
            <person name="Ohkuma M."/>
        </authorList>
    </citation>
    <scope>NUCLEOTIDE SEQUENCE</scope>
    <source>
        <strain evidence="4">JCM 3302</strain>
    </source>
</reference>
<evidence type="ECO:0000259" key="3">
    <source>
        <dbReference type="Pfam" id="PF12671"/>
    </source>
</evidence>
<dbReference type="InterPro" id="IPR038765">
    <property type="entry name" value="Papain-like_cys_pep_sf"/>
</dbReference>
<organism evidence="4 5">
    <name type="scientific">Streptomyces spiralis</name>
    <dbReference type="NCBI Taxonomy" id="66376"/>
    <lineage>
        <taxon>Bacteria</taxon>
        <taxon>Bacillati</taxon>
        <taxon>Actinomycetota</taxon>
        <taxon>Actinomycetes</taxon>
        <taxon>Kitasatosporales</taxon>
        <taxon>Streptomycetaceae</taxon>
        <taxon>Streptomyces</taxon>
    </lineage>
</organism>
<comment type="caution">
    <text evidence="4">The sequence shown here is derived from an EMBL/GenBank/DDBJ whole genome shotgun (WGS) entry which is preliminary data.</text>
</comment>
<feature type="region of interest" description="Disordered" evidence="1">
    <location>
        <begin position="49"/>
        <end position="104"/>
    </location>
</feature>
<keyword evidence="2" id="KW-0732">Signal</keyword>
<dbReference type="AlphaFoldDB" id="A0A919A2J3"/>
<name>A0A919A2J3_9ACTN</name>
<dbReference type="Gene3D" id="3.90.1720.10">
    <property type="entry name" value="endopeptidase domain like (from Nostoc punctiforme)"/>
    <property type="match status" value="1"/>
</dbReference>
<dbReference type="PANTHER" id="PTHR40032:SF1">
    <property type="entry name" value="EXPORTED PROTEIN"/>
    <property type="match status" value="1"/>
</dbReference>
<dbReference type="Proteomes" id="UP000641386">
    <property type="component" value="Unassembled WGS sequence"/>
</dbReference>
<keyword evidence="5" id="KW-1185">Reference proteome</keyword>
<gene>
    <name evidence="4" type="ORF">GCM10014715_43220</name>
</gene>
<dbReference type="InterPro" id="IPR024301">
    <property type="entry name" value="Amidase_6"/>
</dbReference>
<accession>A0A919A2J3</accession>